<dbReference type="AlphaFoldDB" id="C1MR85"/>
<reference evidence="2 3" key="1">
    <citation type="journal article" date="2009" name="Science">
        <title>Green evolution and dynamic adaptations revealed by genomes of the marine picoeukaryotes Micromonas.</title>
        <authorList>
            <person name="Worden A.Z."/>
            <person name="Lee J.H."/>
            <person name="Mock T."/>
            <person name="Rouze P."/>
            <person name="Simmons M.P."/>
            <person name="Aerts A.L."/>
            <person name="Allen A.E."/>
            <person name="Cuvelier M.L."/>
            <person name="Derelle E."/>
            <person name="Everett M.V."/>
            <person name="Foulon E."/>
            <person name="Grimwood J."/>
            <person name="Gundlach H."/>
            <person name="Henrissat B."/>
            <person name="Napoli C."/>
            <person name="McDonald S.M."/>
            <person name="Parker M.S."/>
            <person name="Rombauts S."/>
            <person name="Salamov A."/>
            <person name="Von Dassow P."/>
            <person name="Badger J.H."/>
            <person name="Coutinho P.M."/>
            <person name="Demir E."/>
            <person name="Dubchak I."/>
            <person name="Gentemann C."/>
            <person name="Eikrem W."/>
            <person name="Gready J.E."/>
            <person name="John U."/>
            <person name="Lanier W."/>
            <person name="Lindquist E.A."/>
            <person name="Lucas S."/>
            <person name="Mayer K.F."/>
            <person name="Moreau H."/>
            <person name="Not F."/>
            <person name="Otillar R."/>
            <person name="Panaud O."/>
            <person name="Pangilinan J."/>
            <person name="Paulsen I."/>
            <person name="Piegu B."/>
            <person name="Poliakov A."/>
            <person name="Robbens S."/>
            <person name="Schmutz J."/>
            <person name="Toulza E."/>
            <person name="Wyss T."/>
            <person name="Zelensky A."/>
            <person name="Zhou K."/>
            <person name="Armbrust E.V."/>
            <person name="Bhattacharya D."/>
            <person name="Goodenough U.W."/>
            <person name="Van de Peer Y."/>
            <person name="Grigoriev I.V."/>
        </authorList>
    </citation>
    <scope>NUCLEOTIDE SEQUENCE [LARGE SCALE GENOMIC DNA]</scope>
    <source>
        <strain evidence="2 3">CCMP1545</strain>
    </source>
</reference>
<accession>C1MR85</accession>
<sequence length="371" mass="38628">MSAAAAETSTPPTEIKRGLGLGAARTPLWDDPCATPRLDAQRRRLLADLRASFPLQADADACSVVLLCDDMRVDDKDWAALVVAEKDDRAFYVKPLDMSVALPRTPPRASASCKGAETASEPRPLVTLSVSDYPVCAVEGCCIMDRMRFSSAIRQATVEERPGASAYPTALRRVYHFTREETAAAAAAAAVDEKDETEDEDDDGVVVEEGTFAHHNHRGLHRAPAPSPLRPRRLDVADAPAAAAAAAAAAANAKSGKENVAAAALGDIPEETGERDGHEDDDAAAESGADASTPSSAPSNWAHSMFGSDAGASSGGGGGGGGGGGCRRASPVETLRRALRGAPEGAVLLSLPIADVEMVLNEVEELRRRVA</sequence>
<protein>
    <submittedName>
        <fullName evidence="2">Predicted protein</fullName>
    </submittedName>
</protein>
<dbReference type="KEGG" id="mpp:MICPUCDRAFT_57565"/>
<proteinExistence type="predicted"/>
<dbReference type="EMBL" id="GG663738">
    <property type="protein sequence ID" value="EEH57838.1"/>
    <property type="molecule type" value="Genomic_DNA"/>
</dbReference>
<feature type="compositionally biased region" description="Gly residues" evidence="1">
    <location>
        <begin position="313"/>
        <end position="326"/>
    </location>
</feature>
<gene>
    <name evidence="2" type="ORF">MICPUCDRAFT_57565</name>
</gene>
<organism evidence="3">
    <name type="scientific">Micromonas pusilla (strain CCMP1545)</name>
    <name type="common">Picoplanktonic green alga</name>
    <dbReference type="NCBI Taxonomy" id="564608"/>
    <lineage>
        <taxon>Eukaryota</taxon>
        <taxon>Viridiplantae</taxon>
        <taxon>Chlorophyta</taxon>
        <taxon>Mamiellophyceae</taxon>
        <taxon>Mamiellales</taxon>
        <taxon>Mamiellaceae</taxon>
        <taxon>Micromonas</taxon>
    </lineage>
</organism>
<feature type="compositionally biased region" description="Polar residues" evidence="1">
    <location>
        <begin position="293"/>
        <end position="302"/>
    </location>
</feature>
<evidence type="ECO:0000313" key="3">
    <source>
        <dbReference type="Proteomes" id="UP000001876"/>
    </source>
</evidence>
<feature type="region of interest" description="Disordered" evidence="1">
    <location>
        <begin position="211"/>
        <end position="232"/>
    </location>
</feature>
<dbReference type="Proteomes" id="UP000001876">
    <property type="component" value="Unassembled WGS sequence"/>
</dbReference>
<dbReference type="GeneID" id="9683325"/>
<evidence type="ECO:0000313" key="2">
    <source>
        <dbReference type="EMBL" id="EEH57838.1"/>
    </source>
</evidence>
<keyword evidence="3" id="KW-1185">Reference proteome</keyword>
<dbReference type="RefSeq" id="XP_003057887.1">
    <property type="nucleotide sequence ID" value="XM_003057841.1"/>
</dbReference>
<dbReference type="OMA" id="CAVEGCC"/>
<evidence type="ECO:0000256" key="1">
    <source>
        <dbReference type="SAM" id="MobiDB-lite"/>
    </source>
</evidence>
<name>C1MR85_MICPC</name>
<feature type="region of interest" description="Disordered" evidence="1">
    <location>
        <begin position="267"/>
        <end position="329"/>
    </location>
</feature>